<comment type="caution">
    <text evidence="10">The sequence shown here is derived from an EMBL/GenBank/DDBJ whole genome shotgun (WGS) entry which is preliminary data.</text>
</comment>
<feature type="domain" description="ABC transmembrane type-1" evidence="9">
    <location>
        <begin position="89"/>
        <end position="304"/>
    </location>
</feature>
<keyword evidence="5 7" id="KW-1133">Transmembrane helix</keyword>
<dbReference type="AlphaFoldDB" id="A0A318SSM5"/>
<feature type="transmembrane region" description="Helical" evidence="7">
    <location>
        <begin position="221"/>
        <end position="246"/>
    </location>
</feature>
<evidence type="ECO:0000259" key="9">
    <source>
        <dbReference type="PROSITE" id="PS50928"/>
    </source>
</evidence>
<feature type="transmembrane region" description="Helical" evidence="7">
    <location>
        <begin position="175"/>
        <end position="200"/>
    </location>
</feature>
<evidence type="ECO:0000256" key="3">
    <source>
        <dbReference type="ARBA" id="ARBA00022475"/>
    </source>
</evidence>
<comment type="similarity">
    <text evidence="7">Belongs to the binding-protein-dependent transport system permease family.</text>
</comment>
<evidence type="ECO:0000256" key="8">
    <source>
        <dbReference type="SAM" id="MobiDB-lite"/>
    </source>
</evidence>
<evidence type="ECO:0000313" key="10">
    <source>
        <dbReference type="EMBL" id="PYE84703.1"/>
    </source>
</evidence>
<proteinExistence type="inferred from homology"/>
<dbReference type="EMBL" id="QJTE01000002">
    <property type="protein sequence ID" value="PYE84703.1"/>
    <property type="molecule type" value="Genomic_DNA"/>
</dbReference>
<feature type="region of interest" description="Disordered" evidence="8">
    <location>
        <begin position="1"/>
        <end position="22"/>
    </location>
</feature>
<dbReference type="OrthoDB" id="9801818at2"/>
<organism evidence="10 11">
    <name type="scientific">Pseudoroseicyclus aestuarii</name>
    <dbReference type="NCBI Taxonomy" id="1795041"/>
    <lineage>
        <taxon>Bacteria</taxon>
        <taxon>Pseudomonadati</taxon>
        <taxon>Pseudomonadota</taxon>
        <taxon>Alphaproteobacteria</taxon>
        <taxon>Rhodobacterales</taxon>
        <taxon>Paracoccaceae</taxon>
        <taxon>Pseudoroseicyclus</taxon>
    </lineage>
</organism>
<feature type="transmembrane region" description="Helical" evidence="7">
    <location>
        <begin position="285"/>
        <end position="305"/>
    </location>
</feature>
<keyword evidence="6 7" id="KW-0472">Membrane</keyword>
<feature type="transmembrane region" description="Helical" evidence="7">
    <location>
        <begin position="127"/>
        <end position="146"/>
    </location>
</feature>
<feature type="transmembrane region" description="Helical" evidence="7">
    <location>
        <begin position="34"/>
        <end position="59"/>
    </location>
</feature>
<protein>
    <submittedName>
        <fullName evidence="10">Carbohydrate ABC transporter membrane protein 1 (CUT1 family)</fullName>
    </submittedName>
</protein>
<evidence type="ECO:0000256" key="4">
    <source>
        <dbReference type="ARBA" id="ARBA00022692"/>
    </source>
</evidence>
<gene>
    <name evidence="10" type="ORF">DFP88_102506</name>
</gene>
<dbReference type="PROSITE" id="PS50928">
    <property type="entry name" value="ABC_TM1"/>
    <property type="match status" value="1"/>
</dbReference>
<dbReference type="InterPro" id="IPR035906">
    <property type="entry name" value="MetI-like_sf"/>
</dbReference>
<keyword evidence="11" id="KW-1185">Reference proteome</keyword>
<evidence type="ECO:0000313" key="11">
    <source>
        <dbReference type="Proteomes" id="UP000248311"/>
    </source>
</evidence>
<evidence type="ECO:0000256" key="6">
    <source>
        <dbReference type="ARBA" id="ARBA00023136"/>
    </source>
</evidence>
<dbReference type="SUPFAM" id="SSF161098">
    <property type="entry name" value="MetI-like"/>
    <property type="match status" value="1"/>
</dbReference>
<dbReference type="InterPro" id="IPR051393">
    <property type="entry name" value="ABC_transporter_permease"/>
</dbReference>
<dbReference type="PANTHER" id="PTHR30193:SF42">
    <property type="entry name" value="ABC TRANSPORTER PERMEASE PROTEIN"/>
    <property type="match status" value="1"/>
</dbReference>
<dbReference type="PANTHER" id="PTHR30193">
    <property type="entry name" value="ABC TRANSPORTER PERMEASE PROTEIN"/>
    <property type="match status" value="1"/>
</dbReference>
<keyword evidence="4 7" id="KW-0812">Transmembrane</keyword>
<dbReference type="InterPro" id="IPR000515">
    <property type="entry name" value="MetI-like"/>
</dbReference>
<evidence type="ECO:0000256" key="7">
    <source>
        <dbReference type="RuleBase" id="RU363032"/>
    </source>
</evidence>
<feature type="transmembrane region" description="Helical" evidence="7">
    <location>
        <begin position="92"/>
        <end position="115"/>
    </location>
</feature>
<keyword evidence="2 7" id="KW-0813">Transport</keyword>
<dbReference type="GO" id="GO:0055085">
    <property type="term" value="P:transmembrane transport"/>
    <property type="evidence" value="ECO:0007669"/>
    <property type="project" value="InterPro"/>
</dbReference>
<dbReference type="Gene3D" id="1.10.3720.10">
    <property type="entry name" value="MetI-like"/>
    <property type="match status" value="1"/>
</dbReference>
<dbReference type="GO" id="GO:0005886">
    <property type="term" value="C:plasma membrane"/>
    <property type="evidence" value="ECO:0007669"/>
    <property type="project" value="UniProtKB-SubCell"/>
</dbReference>
<evidence type="ECO:0000256" key="1">
    <source>
        <dbReference type="ARBA" id="ARBA00004651"/>
    </source>
</evidence>
<evidence type="ECO:0000256" key="2">
    <source>
        <dbReference type="ARBA" id="ARBA00022448"/>
    </source>
</evidence>
<reference evidence="10 11" key="1">
    <citation type="submission" date="2018-06" db="EMBL/GenBank/DDBJ databases">
        <title>Genomic Encyclopedia of Type Strains, Phase III (KMG-III): the genomes of soil and plant-associated and newly described type strains.</title>
        <authorList>
            <person name="Whitman W."/>
        </authorList>
    </citation>
    <scope>NUCLEOTIDE SEQUENCE [LARGE SCALE GENOMIC DNA]</scope>
    <source>
        <strain evidence="10 11">CECT 9025</strain>
    </source>
</reference>
<keyword evidence="3" id="KW-1003">Cell membrane</keyword>
<dbReference type="Proteomes" id="UP000248311">
    <property type="component" value="Unassembled WGS sequence"/>
</dbReference>
<evidence type="ECO:0000256" key="5">
    <source>
        <dbReference type="ARBA" id="ARBA00022989"/>
    </source>
</evidence>
<dbReference type="CDD" id="cd06261">
    <property type="entry name" value="TM_PBP2"/>
    <property type="match status" value="1"/>
</dbReference>
<dbReference type="Pfam" id="PF00528">
    <property type="entry name" value="BPD_transp_1"/>
    <property type="match status" value="1"/>
</dbReference>
<name>A0A318SSM5_9RHOB</name>
<sequence length="313" mass="34285">MAVAEDAGSTGHRAAASSGAKRPSRLLRNPMSKIALVPMIAIALVVFLGGTVWTIVYSFTDSGLLPRLDWAGLEQYDRLWSTRKWIVSIQNLALYGFASMIGTLVIGFTLAALLDRKIRFEGVFRSIFLYPFALSFIVTGLVWQWILNPQFGVQGIVRGWGWESFSFDPLNNPNIVMWGLLIAGLWQGTGLVMCIMLAGLRGIDEDIWKASRVDGIPVWKTYIRVIIPMMRPVFVTALVLIASGIVKLYDLVVAQTGGGPGISSEVPAKYVMSAMFGSQNLGQGFAASSMMLLSVVIILIPWAYLEFGGKKRG</sequence>
<comment type="subcellular location">
    <subcellularLocation>
        <location evidence="1 7">Cell membrane</location>
        <topology evidence="1 7">Multi-pass membrane protein</topology>
    </subcellularLocation>
</comment>
<accession>A0A318SSM5</accession>